<keyword evidence="2" id="KW-1185">Reference proteome</keyword>
<evidence type="ECO:0000313" key="2">
    <source>
        <dbReference type="Proteomes" id="UP001244552"/>
    </source>
</evidence>
<dbReference type="Gene3D" id="3.60.60.10">
    <property type="entry name" value="Penicillin V Acylase, Chain A"/>
    <property type="match status" value="1"/>
</dbReference>
<dbReference type="EMBL" id="JAUSVU010000002">
    <property type="protein sequence ID" value="MDQ0532140.1"/>
    <property type="molecule type" value="Genomic_DNA"/>
</dbReference>
<evidence type="ECO:0000313" key="1">
    <source>
        <dbReference type="EMBL" id="MDQ0532140.1"/>
    </source>
</evidence>
<sequence length="258" mass="28046">MCSVILLRRPDATWPLVVAGNRDEMAGRPWKPPARHWPDRPNVVAGLDELAGGSWMGLNDEGVVAVVLNRFGTLGPEAGKRSRGELVLDALDHADAAEAARSFADLDIRAYRPFNLVVADNRDAVLIVHRGANPRHRPEVSSIPAGVHMLTAFELDDPQDPRTAFYRPLFEHAAPPATDAPDAESFGWGGWPDLMGSRIWEGDIGQRGAMDFLLPSGFGTTSSSLVALPRVERPELDAIWHFAAGRPHAVPYSPVETG</sequence>
<comment type="caution">
    <text evidence="1">The sequence shown here is derived from an EMBL/GenBank/DDBJ whole genome shotgun (WGS) entry which is preliminary data.</text>
</comment>
<protein>
    <recommendedName>
        <fullName evidence="3">NRDE family protein</fullName>
    </recommendedName>
</protein>
<organism evidence="1 2">
    <name type="scientific">Azospirillum picis</name>
    <dbReference type="NCBI Taxonomy" id="488438"/>
    <lineage>
        <taxon>Bacteria</taxon>
        <taxon>Pseudomonadati</taxon>
        <taxon>Pseudomonadota</taxon>
        <taxon>Alphaproteobacteria</taxon>
        <taxon>Rhodospirillales</taxon>
        <taxon>Azospirillaceae</taxon>
        <taxon>Azospirillum</taxon>
    </lineage>
</organism>
<dbReference type="PANTHER" id="PTHR17985">
    <property type="entry name" value="SER/THR-RICH PROTEIN T10 IN DGCR REGION"/>
    <property type="match status" value="1"/>
</dbReference>
<gene>
    <name evidence="1" type="ORF">QO018_000976</name>
</gene>
<dbReference type="Proteomes" id="UP001244552">
    <property type="component" value="Unassembled WGS sequence"/>
</dbReference>
<evidence type="ECO:0008006" key="3">
    <source>
        <dbReference type="Google" id="ProtNLM"/>
    </source>
</evidence>
<dbReference type="Pfam" id="PF05742">
    <property type="entry name" value="TANGO2"/>
    <property type="match status" value="1"/>
</dbReference>
<dbReference type="RefSeq" id="WP_209979300.1">
    <property type="nucleotide sequence ID" value="NZ_JAGINO010000002.1"/>
</dbReference>
<accession>A0ABU0MFC4</accession>
<proteinExistence type="predicted"/>
<reference evidence="1 2" key="1">
    <citation type="submission" date="2023-07" db="EMBL/GenBank/DDBJ databases">
        <title>Genomic Encyclopedia of Type Strains, Phase IV (KMG-IV): sequencing the most valuable type-strain genomes for metagenomic binning, comparative biology and taxonomic classification.</title>
        <authorList>
            <person name="Goeker M."/>
        </authorList>
    </citation>
    <scope>NUCLEOTIDE SEQUENCE [LARGE SCALE GENOMIC DNA]</scope>
    <source>
        <strain evidence="1 2">DSM 19922</strain>
    </source>
</reference>
<dbReference type="InterPro" id="IPR008551">
    <property type="entry name" value="TANGO2"/>
</dbReference>
<dbReference type="PANTHER" id="PTHR17985:SF8">
    <property type="entry name" value="TRANSPORT AND GOLGI ORGANIZATION PROTEIN 2 HOMOLOG"/>
    <property type="match status" value="1"/>
</dbReference>
<name>A0ABU0MFC4_9PROT</name>